<organism evidence="1 2">
    <name type="scientific">Candidatus Methylobacter favarea</name>
    <dbReference type="NCBI Taxonomy" id="2707345"/>
    <lineage>
        <taxon>Bacteria</taxon>
        <taxon>Pseudomonadati</taxon>
        <taxon>Pseudomonadota</taxon>
        <taxon>Gammaproteobacteria</taxon>
        <taxon>Methylococcales</taxon>
        <taxon>Methylococcaceae</taxon>
        <taxon>Methylobacter</taxon>
    </lineage>
</organism>
<sequence>MDVITPQTTPDPLEDVVTVDTLHAAHPHLFTKPQLNWLLKTRHKNGLEQVGAILKISRKLYIKKSIFVDWLLKQKASDS</sequence>
<accession>A0A8S0YAY8</accession>
<evidence type="ECO:0000313" key="2">
    <source>
        <dbReference type="Proteomes" id="UP000494216"/>
    </source>
</evidence>
<dbReference type="Proteomes" id="UP000494216">
    <property type="component" value="Unassembled WGS sequence"/>
</dbReference>
<dbReference type="RefSeq" id="WP_174627530.1">
    <property type="nucleotide sequence ID" value="NZ_CADCXN010000114.1"/>
</dbReference>
<evidence type="ECO:0000313" key="1">
    <source>
        <dbReference type="EMBL" id="CAA9892797.1"/>
    </source>
</evidence>
<dbReference type="AlphaFoldDB" id="A0A8S0YAY8"/>
<keyword evidence="2" id="KW-1185">Reference proteome</keyword>
<name>A0A8S0YAY8_9GAMM</name>
<dbReference type="EMBL" id="CADCXN010000114">
    <property type="protein sequence ID" value="CAA9892797.1"/>
    <property type="molecule type" value="Genomic_DNA"/>
</dbReference>
<protein>
    <submittedName>
        <fullName evidence="1">Uncharacterized protein</fullName>
    </submittedName>
</protein>
<proteinExistence type="predicted"/>
<reference evidence="1 2" key="1">
    <citation type="submission" date="2020-02" db="EMBL/GenBank/DDBJ databases">
        <authorList>
            <person name="Hogendoorn C."/>
        </authorList>
    </citation>
    <scope>NUCLEOTIDE SEQUENCE [LARGE SCALE GENOMIC DNA]</scope>
    <source>
        <strain evidence="1">METHB21</strain>
    </source>
</reference>
<gene>
    <name evidence="1" type="ORF">METHB2_800008</name>
</gene>
<comment type="caution">
    <text evidence="1">The sequence shown here is derived from an EMBL/GenBank/DDBJ whole genome shotgun (WGS) entry which is preliminary data.</text>
</comment>